<evidence type="ECO:0000313" key="2">
    <source>
        <dbReference type="Proteomes" id="UP000001055"/>
    </source>
</evidence>
<gene>
    <name evidence="1" type="ORF">SNOG_11305</name>
</gene>
<dbReference type="RefSeq" id="XP_001801550.1">
    <property type="nucleotide sequence ID" value="XM_001801498.1"/>
</dbReference>
<organism evidence="1 2">
    <name type="scientific">Phaeosphaeria nodorum (strain SN15 / ATCC MYA-4574 / FGSC 10173)</name>
    <name type="common">Glume blotch fungus</name>
    <name type="synonym">Parastagonospora nodorum</name>
    <dbReference type="NCBI Taxonomy" id="321614"/>
    <lineage>
        <taxon>Eukaryota</taxon>
        <taxon>Fungi</taxon>
        <taxon>Dikarya</taxon>
        <taxon>Ascomycota</taxon>
        <taxon>Pezizomycotina</taxon>
        <taxon>Dothideomycetes</taxon>
        <taxon>Pleosporomycetidae</taxon>
        <taxon>Pleosporales</taxon>
        <taxon>Pleosporineae</taxon>
        <taxon>Phaeosphaeriaceae</taxon>
        <taxon>Parastagonospora</taxon>
    </lineage>
</organism>
<dbReference type="KEGG" id="pno:SNOG_11305"/>
<name>Q0UAA9_PHANO</name>
<dbReference type="Proteomes" id="UP000001055">
    <property type="component" value="Unassembled WGS sequence"/>
</dbReference>
<dbReference type="AlphaFoldDB" id="Q0UAA9"/>
<sequence>MDKMRIFPANTTNVRYEIPWNEQDDDISMPGGFEDYPCRRSQSGFELEGSKKQAWGFELNAQFASLRPHRVSVASADGEDGGQMHLVMLDDGLLILCVPDELLPEGRRGDGDTTFVGIKQQLEWESRGL</sequence>
<dbReference type="GeneID" id="5978458"/>
<reference evidence="2" key="1">
    <citation type="journal article" date="2007" name="Plant Cell">
        <title>Dothideomycete-plant interactions illuminated by genome sequencing and EST analysis of the wheat pathogen Stagonospora nodorum.</title>
        <authorList>
            <person name="Hane J.K."/>
            <person name="Lowe R.G."/>
            <person name="Solomon P.S."/>
            <person name="Tan K.C."/>
            <person name="Schoch C.L."/>
            <person name="Spatafora J.W."/>
            <person name="Crous P.W."/>
            <person name="Kodira C."/>
            <person name="Birren B.W."/>
            <person name="Galagan J.E."/>
            <person name="Torriani S.F."/>
            <person name="McDonald B.A."/>
            <person name="Oliver R.P."/>
        </authorList>
    </citation>
    <scope>NUCLEOTIDE SEQUENCE [LARGE SCALE GENOMIC DNA]</scope>
    <source>
        <strain evidence="2">SN15 / ATCC MYA-4574 / FGSC 10173</strain>
    </source>
</reference>
<dbReference type="InParanoid" id="Q0UAA9"/>
<accession>Q0UAA9</accession>
<evidence type="ECO:0000313" key="1">
    <source>
        <dbReference type="EMBL" id="EAT81013.1"/>
    </source>
</evidence>
<dbReference type="EMBL" id="CH445343">
    <property type="protein sequence ID" value="EAT81013.1"/>
    <property type="molecule type" value="Genomic_DNA"/>
</dbReference>
<proteinExistence type="predicted"/>
<protein>
    <submittedName>
        <fullName evidence="1">Uncharacterized protein</fullName>
    </submittedName>
</protein>